<dbReference type="EMBL" id="KN837114">
    <property type="protein sequence ID" value="KIJ45021.1"/>
    <property type="molecule type" value="Genomic_DNA"/>
</dbReference>
<evidence type="ECO:0000259" key="1">
    <source>
        <dbReference type="Pfam" id="PF12937"/>
    </source>
</evidence>
<feature type="non-terminal residue" evidence="2">
    <location>
        <position position="70"/>
    </location>
</feature>
<dbReference type="HOGENOM" id="CLU_189352_0_0_1"/>
<organism evidence="2 3">
    <name type="scientific">Sphaerobolus stellatus (strain SS14)</name>
    <dbReference type="NCBI Taxonomy" id="990650"/>
    <lineage>
        <taxon>Eukaryota</taxon>
        <taxon>Fungi</taxon>
        <taxon>Dikarya</taxon>
        <taxon>Basidiomycota</taxon>
        <taxon>Agaricomycotina</taxon>
        <taxon>Agaricomycetes</taxon>
        <taxon>Phallomycetidae</taxon>
        <taxon>Geastrales</taxon>
        <taxon>Sphaerobolaceae</taxon>
        <taxon>Sphaerobolus</taxon>
    </lineage>
</organism>
<dbReference type="InterPro" id="IPR001810">
    <property type="entry name" value="F-box_dom"/>
</dbReference>
<dbReference type="Proteomes" id="UP000054279">
    <property type="component" value="Unassembled WGS sequence"/>
</dbReference>
<gene>
    <name evidence="2" type="ORF">M422DRAFT_167543</name>
</gene>
<dbReference type="Pfam" id="PF12937">
    <property type="entry name" value="F-box-like"/>
    <property type="match status" value="1"/>
</dbReference>
<dbReference type="OrthoDB" id="3270296at2759"/>
<keyword evidence="3" id="KW-1185">Reference proteome</keyword>
<accession>A0A0C9W230</accession>
<feature type="domain" description="F-box" evidence="1">
    <location>
        <begin position="3"/>
        <end position="42"/>
    </location>
</feature>
<name>A0A0C9W230_SPHS4</name>
<reference evidence="2 3" key="1">
    <citation type="submission" date="2014-06" db="EMBL/GenBank/DDBJ databases">
        <title>Evolutionary Origins and Diversification of the Mycorrhizal Mutualists.</title>
        <authorList>
            <consortium name="DOE Joint Genome Institute"/>
            <consortium name="Mycorrhizal Genomics Consortium"/>
            <person name="Kohler A."/>
            <person name="Kuo A."/>
            <person name="Nagy L.G."/>
            <person name="Floudas D."/>
            <person name="Copeland A."/>
            <person name="Barry K.W."/>
            <person name="Cichocki N."/>
            <person name="Veneault-Fourrey C."/>
            <person name="LaButti K."/>
            <person name="Lindquist E.A."/>
            <person name="Lipzen A."/>
            <person name="Lundell T."/>
            <person name="Morin E."/>
            <person name="Murat C."/>
            <person name="Riley R."/>
            <person name="Ohm R."/>
            <person name="Sun H."/>
            <person name="Tunlid A."/>
            <person name="Henrissat B."/>
            <person name="Grigoriev I.V."/>
            <person name="Hibbett D.S."/>
            <person name="Martin F."/>
        </authorList>
    </citation>
    <scope>NUCLEOTIDE SEQUENCE [LARGE SCALE GENOMIC DNA]</scope>
    <source>
        <strain evidence="2 3">SS14</strain>
    </source>
</reference>
<evidence type="ECO:0000313" key="2">
    <source>
        <dbReference type="EMBL" id="KIJ45021.1"/>
    </source>
</evidence>
<proteinExistence type="predicted"/>
<dbReference type="AlphaFoldDB" id="A0A0C9W230"/>
<dbReference type="SUPFAM" id="SSF81383">
    <property type="entry name" value="F-box domain"/>
    <property type="match status" value="1"/>
</dbReference>
<sequence length="70" mass="8142">MLAILPLEIITSVISHIFEPGDLLSLALTCKLFCELIIPDILEYRIIRCDPRRIELWQELQRRPIQAANI</sequence>
<evidence type="ECO:0000313" key="3">
    <source>
        <dbReference type="Proteomes" id="UP000054279"/>
    </source>
</evidence>
<dbReference type="CDD" id="cd09917">
    <property type="entry name" value="F-box_SF"/>
    <property type="match status" value="1"/>
</dbReference>
<dbReference type="InterPro" id="IPR036047">
    <property type="entry name" value="F-box-like_dom_sf"/>
</dbReference>
<protein>
    <recommendedName>
        <fullName evidence="1">F-box domain-containing protein</fullName>
    </recommendedName>
</protein>